<evidence type="ECO:0000313" key="4">
    <source>
        <dbReference type="Proteomes" id="UP001215280"/>
    </source>
</evidence>
<sequence>MFCWDRFPSAVPVTAPRRRIPAAAPRARADAPQDIVGSVLNTVGQVFVVSRPPGSTLPQTSAPSGSSRGPSTTRGPGIHSVTASSTPVTTRPVAVTRPVAAAHPAAVAGPSTPLASSSHASVQNPEEGRDSDDEDDDEALVREYNVPGANAQVRRAEGNHRAGGIKTQKAMVKVWDEFKIIALKKKQIQDGIVDEHSLLVYIAYNAEREKMTRRGEPIPNTHVEASHLKKLFFGALRIRKEQDAVDKTLALGRPAASFIVWEVIKNRMDEALERERKQVQLTDEQIQQIGYGFLAHRQFIFGHLAWTCQHATGNRGDDFRALKLAELQPYDIPHPNRRTLIPSVLGLQGEEKAGKRGMRTVVNPVYSAFIANKNPEMCPLGALAFYQHYIHDEKEISELLNIDWSLNKSWRQIRVLHGPKSPNTPYNEQNLYNLYCKAYKRAGVHSRLKAHLPRHLLGYRQEAMGVNGTNTARLDWTRGQTYFDTYAPSLPKLAILGAAGYKVEDNYDPIWHHIHVPTQFLELICPMAEDICASIANKENLSGAFNYWQMIIMLRPYTFQCGAAIYQKCPKSALFRLPAFTNIDVQNWMKTTFPTELALLNASADSPVDIALVQNEILHQNLERLYRICSAQEAAITKLQQTFERRTAVLSPAQGFSTTLAFSSPGQSERVSITNPTTPPIVIHLDANMEPTGTYHATDDTPNSIRAFVNASQSLRMLHGQPLKWISSYLPPMPFICQCGNSKVKVNNFTDAPRGLFPPLFGQKSARWPEVFPLIQQPKMCWAVWGPTKTVDKFESVKEIWSTYVDGEAVYNDAADIFEERASIAKSWERYREIPQWIANSCDLRGVPPTTIIAELEAMRGEGQGPKKGLNWLRKEVETMRKNTAKAKTVGLFSCFRF</sequence>
<proteinExistence type="predicted"/>
<accession>A0AAD7N4K4</accession>
<dbReference type="InterPro" id="IPR031872">
    <property type="entry name" value="NDC10_II"/>
</dbReference>
<protein>
    <recommendedName>
        <fullName evidence="2">Ndc10 domain-containing protein</fullName>
    </recommendedName>
</protein>
<feature type="compositionally biased region" description="Polar residues" evidence="1">
    <location>
        <begin position="113"/>
        <end position="124"/>
    </location>
</feature>
<feature type="compositionally biased region" description="Low complexity" evidence="1">
    <location>
        <begin position="63"/>
        <end position="77"/>
    </location>
</feature>
<feature type="domain" description="Ndc10" evidence="2">
    <location>
        <begin position="309"/>
        <end position="585"/>
    </location>
</feature>
<feature type="region of interest" description="Disordered" evidence="1">
    <location>
        <begin position="104"/>
        <end position="137"/>
    </location>
</feature>
<name>A0AAD7N4K4_9AGAR</name>
<dbReference type="AlphaFoldDB" id="A0AAD7N4K4"/>
<dbReference type="GO" id="GO:0003677">
    <property type="term" value="F:DNA binding"/>
    <property type="evidence" value="ECO:0007669"/>
    <property type="project" value="InterPro"/>
</dbReference>
<keyword evidence="4" id="KW-1185">Reference proteome</keyword>
<reference evidence="3" key="1">
    <citation type="submission" date="2023-03" db="EMBL/GenBank/DDBJ databases">
        <title>Massive genome expansion in bonnet fungi (Mycena s.s.) driven by repeated elements and novel gene families across ecological guilds.</title>
        <authorList>
            <consortium name="Lawrence Berkeley National Laboratory"/>
            <person name="Harder C.B."/>
            <person name="Miyauchi S."/>
            <person name="Viragh M."/>
            <person name="Kuo A."/>
            <person name="Thoen E."/>
            <person name="Andreopoulos B."/>
            <person name="Lu D."/>
            <person name="Skrede I."/>
            <person name="Drula E."/>
            <person name="Henrissat B."/>
            <person name="Morin E."/>
            <person name="Kohler A."/>
            <person name="Barry K."/>
            <person name="LaButti K."/>
            <person name="Morin E."/>
            <person name="Salamov A."/>
            <person name="Lipzen A."/>
            <person name="Mereny Z."/>
            <person name="Hegedus B."/>
            <person name="Baldrian P."/>
            <person name="Stursova M."/>
            <person name="Weitz H."/>
            <person name="Taylor A."/>
            <person name="Grigoriev I.V."/>
            <person name="Nagy L.G."/>
            <person name="Martin F."/>
            <person name="Kauserud H."/>
        </authorList>
    </citation>
    <scope>NUCLEOTIDE SEQUENCE</scope>
    <source>
        <strain evidence="3">CBHHK188m</strain>
    </source>
</reference>
<evidence type="ECO:0000313" key="3">
    <source>
        <dbReference type="EMBL" id="KAJ7745548.1"/>
    </source>
</evidence>
<dbReference type="Proteomes" id="UP001215280">
    <property type="component" value="Unassembled WGS sequence"/>
</dbReference>
<evidence type="ECO:0000259" key="2">
    <source>
        <dbReference type="Pfam" id="PF16787"/>
    </source>
</evidence>
<comment type="caution">
    <text evidence="3">The sequence shown here is derived from an EMBL/GenBank/DDBJ whole genome shotgun (WGS) entry which is preliminary data.</text>
</comment>
<dbReference type="InterPro" id="IPR038279">
    <property type="entry name" value="Ndc10_dom2_sf"/>
</dbReference>
<dbReference type="EMBL" id="JARJLG010000102">
    <property type="protein sequence ID" value="KAJ7745548.1"/>
    <property type="molecule type" value="Genomic_DNA"/>
</dbReference>
<feature type="region of interest" description="Disordered" evidence="1">
    <location>
        <begin position="51"/>
        <end position="91"/>
    </location>
</feature>
<gene>
    <name evidence="3" type="ORF">DFH07DRAFT_776659</name>
</gene>
<evidence type="ECO:0000256" key="1">
    <source>
        <dbReference type="SAM" id="MobiDB-lite"/>
    </source>
</evidence>
<organism evidence="3 4">
    <name type="scientific">Mycena maculata</name>
    <dbReference type="NCBI Taxonomy" id="230809"/>
    <lineage>
        <taxon>Eukaryota</taxon>
        <taxon>Fungi</taxon>
        <taxon>Dikarya</taxon>
        <taxon>Basidiomycota</taxon>
        <taxon>Agaricomycotina</taxon>
        <taxon>Agaricomycetes</taxon>
        <taxon>Agaricomycetidae</taxon>
        <taxon>Agaricales</taxon>
        <taxon>Marasmiineae</taxon>
        <taxon>Mycenaceae</taxon>
        <taxon>Mycena</taxon>
    </lineage>
</organism>
<dbReference type="Gene3D" id="1.10.443.20">
    <property type="entry name" value="Centromere DNA-binding protein complex CBF3 subunit, domain 2"/>
    <property type="match status" value="1"/>
</dbReference>
<dbReference type="Pfam" id="PF16787">
    <property type="entry name" value="NDC10_II"/>
    <property type="match status" value="1"/>
</dbReference>